<feature type="region of interest" description="Disordered" evidence="1">
    <location>
        <begin position="205"/>
        <end position="283"/>
    </location>
</feature>
<name>A0A9P9YKI0_9MUSC</name>
<proteinExistence type="predicted"/>
<keyword evidence="3" id="KW-1185">Reference proteome</keyword>
<feature type="region of interest" description="Disordered" evidence="1">
    <location>
        <begin position="300"/>
        <end position="471"/>
    </location>
</feature>
<organism evidence="2 3">
    <name type="scientific">Drosophila gunungcola</name>
    <name type="common">fruit fly</name>
    <dbReference type="NCBI Taxonomy" id="103775"/>
    <lineage>
        <taxon>Eukaryota</taxon>
        <taxon>Metazoa</taxon>
        <taxon>Ecdysozoa</taxon>
        <taxon>Arthropoda</taxon>
        <taxon>Hexapoda</taxon>
        <taxon>Insecta</taxon>
        <taxon>Pterygota</taxon>
        <taxon>Neoptera</taxon>
        <taxon>Endopterygota</taxon>
        <taxon>Diptera</taxon>
        <taxon>Brachycera</taxon>
        <taxon>Muscomorpha</taxon>
        <taxon>Ephydroidea</taxon>
        <taxon>Drosophilidae</taxon>
        <taxon>Drosophila</taxon>
        <taxon>Sophophora</taxon>
    </lineage>
</organism>
<feature type="compositionally biased region" description="Polar residues" evidence="1">
    <location>
        <begin position="351"/>
        <end position="368"/>
    </location>
</feature>
<feature type="compositionally biased region" description="Basic and acidic residues" evidence="1">
    <location>
        <begin position="30"/>
        <end position="40"/>
    </location>
</feature>
<feature type="region of interest" description="Disordered" evidence="1">
    <location>
        <begin position="1"/>
        <end position="179"/>
    </location>
</feature>
<feature type="compositionally biased region" description="Polar residues" evidence="1">
    <location>
        <begin position="158"/>
        <end position="171"/>
    </location>
</feature>
<feature type="compositionally biased region" description="Acidic residues" evidence="1">
    <location>
        <begin position="407"/>
        <end position="416"/>
    </location>
</feature>
<dbReference type="EMBL" id="JAMKOV010000007">
    <property type="protein sequence ID" value="KAI8038658.1"/>
    <property type="molecule type" value="Genomic_DNA"/>
</dbReference>
<dbReference type="Proteomes" id="UP001059596">
    <property type="component" value="Unassembled WGS sequence"/>
</dbReference>
<protein>
    <recommendedName>
        <fullName evidence="4">FAM21/CAPZIP domain-containing protein</fullName>
    </recommendedName>
</protein>
<gene>
    <name evidence="2" type="ORF">M5D96_008566</name>
</gene>
<dbReference type="AlphaFoldDB" id="A0A9P9YKI0"/>
<reference evidence="2" key="1">
    <citation type="journal article" date="2023" name="Genome Biol. Evol.">
        <title>Long-read-based Genome Assembly of Drosophila gunungcola Reveals Fewer Chemosensory Genes in Flower-breeding Species.</title>
        <authorList>
            <person name="Negi A."/>
            <person name="Liao B.Y."/>
            <person name="Yeh S.D."/>
        </authorList>
    </citation>
    <scope>NUCLEOTIDE SEQUENCE</scope>
    <source>
        <strain evidence="2">Sukarami</strain>
    </source>
</reference>
<comment type="caution">
    <text evidence="2">The sequence shown here is derived from an EMBL/GenBank/DDBJ whole genome shotgun (WGS) entry which is preliminary data.</text>
</comment>
<feature type="compositionally biased region" description="Basic residues" evidence="1">
    <location>
        <begin position="110"/>
        <end position="128"/>
    </location>
</feature>
<evidence type="ECO:0000256" key="1">
    <source>
        <dbReference type="SAM" id="MobiDB-lite"/>
    </source>
</evidence>
<evidence type="ECO:0000313" key="2">
    <source>
        <dbReference type="EMBL" id="KAI8038658.1"/>
    </source>
</evidence>
<feature type="compositionally biased region" description="Low complexity" evidence="1">
    <location>
        <begin position="438"/>
        <end position="471"/>
    </location>
</feature>
<sequence length="471" mass="49879">MTLVRQQGQEQCSQLRSSFSFNDEPPPADEPDRSKAKENSELSTATSPVKKLKMPNININVQALLPGSGGLPKQLRKQGSSSSEREESESIPSAKENTMPSADGSLQHVNKSRARGPAKRRPSTRKGRKDNYAKSLLDADQGPTSLALSIDSPELEPSKSSSNKAQLSQSVADGKLFSNPAHSIHNETLAGSFLGSPEEADSFFNSVKTQAVPPASHFGGKKGSDPPKSYRSFLDSPDEDDLLFTAFKKPTSPSQNKVAEKEPALLVPPEDRPSLGSSFLDSPDEDDSLFSAVKTVVAPAARKSSAPRAERQAAPVKAASTKEIKKAAPKLFDDSDDDDDDLFATAAVPASLSSIQTTNSRSVPTKQPTKPPAASLFSSDDDDEAVTPAKIAPAKKLPLNTSKSLFSDDDDDDDDLFGGSTASKGSTTKKTKPLARPASKVATSRASTATATATIPSSSNDNPLSDLLDLE</sequence>
<evidence type="ECO:0008006" key="4">
    <source>
        <dbReference type="Google" id="ProtNLM"/>
    </source>
</evidence>
<feature type="compositionally biased region" description="Basic and acidic residues" evidence="1">
    <location>
        <begin position="258"/>
        <end position="273"/>
    </location>
</feature>
<feature type="compositionally biased region" description="Polar residues" evidence="1">
    <location>
        <begin position="1"/>
        <end position="21"/>
    </location>
</feature>
<accession>A0A9P9YKI0</accession>
<evidence type="ECO:0000313" key="3">
    <source>
        <dbReference type="Proteomes" id="UP001059596"/>
    </source>
</evidence>